<evidence type="ECO:0000313" key="4">
    <source>
        <dbReference type="Proteomes" id="UP001339911"/>
    </source>
</evidence>
<reference evidence="3 4" key="1">
    <citation type="submission" date="2024-01" db="EMBL/GenBank/DDBJ databases">
        <title>Genome insights into Plantactinospora veratri sp. nov.</title>
        <authorList>
            <person name="Wang L."/>
        </authorList>
    </citation>
    <scope>NUCLEOTIDE SEQUENCE [LARGE SCALE GENOMIC DNA]</scope>
    <source>
        <strain evidence="3 4">NEAU-FHS4</strain>
    </source>
</reference>
<evidence type="ECO:0000313" key="3">
    <source>
        <dbReference type="EMBL" id="MEE6310666.1"/>
    </source>
</evidence>
<accession>A0ABU7SL18</accession>
<keyword evidence="4" id="KW-1185">Reference proteome</keyword>
<dbReference type="RefSeq" id="WP_331208999.1">
    <property type="nucleotide sequence ID" value="NZ_JAZGQL010000012.1"/>
</dbReference>
<organism evidence="3 4">
    <name type="scientific">Plantactinospora veratri</name>
    <dbReference type="NCBI Taxonomy" id="1436122"/>
    <lineage>
        <taxon>Bacteria</taxon>
        <taxon>Bacillati</taxon>
        <taxon>Actinomycetota</taxon>
        <taxon>Actinomycetes</taxon>
        <taxon>Micromonosporales</taxon>
        <taxon>Micromonosporaceae</taxon>
        <taxon>Plantactinospora</taxon>
    </lineage>
</organism>
<dbReference type="EMBL" id="JAZGQL010000027">
    <property type="protein sequence ID" value="MEE6310666.1"/>
    <property type="molecule type" value="Genomic_DNA"/>
</dbReference>
<gene>
    <name evidence="2" type="ORF">V1634_17955</name>
    <name evidence="3" type="ORF">V1634_27875</name>
</gene>
<dbReference type="EMBL" id="JAZGQL010000012">
    <property type="protein sequence ID" value="MEE6308718.1"/>
    <property type="molecule type" value="Genomic_DNA"/>
</dbReference>
<evidence type="ECO:0008006" key="5">
    <source>
        <dbReference type="Google" id="ProtNLM"/>
    </source>
</evidence>
<name>A0ABU7SL18_9ACTN</name>
<proteinExistence type="predicted"/>
<evidence type="ECO:0000313" key="2">
    <source>
        <dbReference type="EMBL" id="MEE6308718.1"/>
    </source>
</evidence>
<evidence type="ECO:0000256" key="1">
    <source>
        <dbReference type="SAM" id="MobiDB-lite"/>
    </source>
</evidence>
<comment type="caution">
    <text evidence="3">The sequence shown here is derived from an EMBL/GenBank/DDBJ whole genome shotgun (WGS) entry which is preliminary data.</text>
</comment>
<sequence length="51" mass="5096">MAAPLRRPVRPDPGLTGLAEERTAADVSRSASGTGPRILLAVAILGATGNA</sequence>
<feature type="region of interest" description="Disordered" evidence="1">
    <location>
        <begin position="1"/>
        <end position="32"/>
    </location>
</feature>
<protein>
    <recommendedName>
        <fullName evidence="5">MFS transporter</fullName>
    </recommendedName>
</protein>
<dbReference type="Proteomes" id="UP001339911">
    <property type="component" value="Unassembled WGS sequence"/>
</dbReference>